<dbReference type="InterPro" id="IPR027417">
    <property type="entry name" value="P-loop_NTPase"/>
</dbReference>
<dbReference type="HAMAP" id="MF_01820">
    <property type="entry name" value="GTPase_RsgA"/>
    <property type="match status" value="1"/>
</dbReference>
<feature type="domain" description="CP-type G" evidence="12">
    <location>
        <begin position="105"/>
        <end position="260"/>
    </location>
</feature>
<comment type="subunit">
    <text evidence="10">Monomer. Associates with 30S ribosomal subunit, binds 16S rRNA.</text>
</comment>
<feature type="binding site" evidence="10">
    <location>
        <begin position="202"/>
        <end position="210"/>
    </location>
    <ligand>
        <name>GTP</name>
        <dbReference type="ChEBI" id="CHEBI:37565"/>
    </ligand>
</feature>
<feature type="binding site" evidence="10">
    <location>
        <position position="288"/>
    </location>
    <ligand>
        <name>Zn(2+)</name>
        <dbReference type="ChEBI" id="CHEBI:29105"/>
    </ligand>
</feature>
<dbReference type="InterPro" id="IPR030378">
    <property type="entry name" value="G_CP_dom"/>
</dbReference>
<comment type="function">
    <text evidence="10">One of several proteins that assist in the late maturation steps of the functional core of the 30S ribosomal subunit. Helps release RbfA from mature subunits. May play a role in the assembly of ribosomal proteins into the subunit. Circularly permuted GTPase that catalyzes slow GTP hydrolysis, GTPase activity is stimulated by the 30S ribosomal subunit.</text>
</comment>
<dbReference type="Gene3D" id="1.10.40.50">
    <property type="entry name" value="Probable gtpase engc, domain 3"/>
    <property type="match status" value="1"/>
</dbReference>
<dbReference type="CDD" id="cd01854">
    <property type="entry name" value="YjeQ_EngC"/>
    <property type="match status" value="1"/>
</dbReference>
<feature type="binding site" evidence="10">
    <location>
        <begin position="152"/>
        <end position="155"/>
    </location>
    <ligand>
        <name>GTP</name>
        <dbReference type="ChEBI" id="CHEBI:37565"/>
    </ligand>
</feature>
<dbReference type="SUPFAM" id="SSF52540">
    <property type="entry name" value="P-loop containing nucleoside triphosphate hydrolases"/>
    <property type="match status" value="1"/>
</dbReference>
<dbReference type="GO" id="GO:0005525">
    <property type="term" value="F:GTP binding"/>
    <property type="evidence" value="ECO:0007669"/>
    <property type="project" value="UniProtKB-UniRule"/>
</dbReference>
<reference evidence="13 14" key="1">
    <citation type="submission" date="2018-06" db="EMBL/GenBank/DDBJ databases">
        <title>Streptacidiphilus pinicola sp. nov., isolated from pine grove soil.</title>
        <authorList>
            <person name="Roh S.G."/>
            <person name="Park S."/>
            <person name="Kim M.-K."/>
            <person name="Yun B.-R."/>
            <person name="Park J."/>
            <person name="Kim M.J."/>
            <person name="Kim Y.S."/>
            <person name="Kim S.B."/>
        </authorList>
    </citation>
    <scope>NUCLEOTIDE SEQUENCE [LARGE SCALE GENOMIC DNA]</scope>
    <source>
        <strain evidence="13 14">MMS16-CNU450</strain>
    </source>
</reference>
<proteinExistence type="inferred from homology"/>
<comment type="cofactor">
    <cofactor evidence="10">
        <name>Zn(2+)</name>
        <dbReference type="ChEBI" id="CHEBI:29105"/>
    </cofactor>
    <text evidence="10">Binds 1 zinc ion per subunit.</text>
</comment>
<evidence type="ECO:0000256" key="9">
    <source>
        <dbReference type="ARBA" id="ARBA00023134"/>
    </source>
</evidence>
<evidence type="ECO:0000313" key="14">
    <source>
        <dbReference type="Proteomes" id="UP000248889"/>
    </source>
</evidence>
<keyword evidence="2 10" id="KW-0690">Ribosome biogenesis</keyword>
<dbReference type="EMBL" id="QKYN01000065">
    <property type="protein sequence ID" value="RAG84438.1"/>
    <property type="molecule type" value="Genomic_DNA"/>
</dbReference>
<dbReference type="OrthoDB" id="9809485at2"/>
<sequence length="354" mass="37575">MSSTTPLDLSRYGWDEDWRAAFAPYAAQGLIPGRVARVDRGLCDVVTPRGTLRADTALVTPRDPVRIICTGDWAAVAEGAAEIGYQVRTLLPRRTAVIRTGASKRSEGQVLAANVDTVVIAVSLAVEPDLGRVERFLALAWESGADPLVVLTKADLAPDADLIRADVEGAAPGVPVHVVSATDGAGVSALRAALGASTVLVGQSGVGKSTLANALTGVEAMDVRAIGVDGKGRHTTTTRELLTLPDGKGVLIDTPGLRGVGVMDAEAGLQQVFADVERLAAECRFADCGHDGEPGCAVQRALDEGELSFRRLDSYRKLQRENLRMAARSDARLRAELTRVWKQRGRTARANRRL</sequence>
<evidence type="ECO:0000256" key="6">
    <source>
        <dbReference type="ARBA" id="ARBA00022801"/>
    </source>
</evidence>
<evidence type="ECO:0000259" key="11">
    <source>
        <dbReference type="PROSITE" id="PS50936"/>
    </source>
</evidence>
<dbReference type="InterPro" id="IPR010914">
    <property type="entry name" value="RsgA_GTPase_dom"/>
</dbReference>
<dbReference type="Proteomes" id="UP000248889">
    <property type="component" value="Unassembled WGS sequence"/>
</dbReference>
<keyword evidence="14" id="KW-1185">Reference proteome</keyword>
<keyword evidence="6 10" id="KW-0378">Hydrolase</keyword>
<dbReference type="EC" id="3.6.1.-" evidence="10"/>
<evidence type="ECO:0000256" key="5">
    <source>
        <dbReference type="ARBA" id="ARBA00022741"/>
    </source>
</evidence>
<evidence type="ECO:0000256" key="1">
    <source>
        <dbReference type="ARBA" id="ARBA00022490"/>
    </source>
</evidence>
<evidence type="ECO:0000259" key="12">
    <source>
        <dbReference type="PROSITE" id="PS51721"/>
    </source>
</evidence>
<keyword evidence="1 10" id="KW-0963">Cytoplasm</keyword>
<keyword evidence="3 10" id="KW-0479">Metal-binding</keyword>
<dbReference type="GO" id="GO:0019843">
    <property type="term" value="F:rRNA binding"/>
    <property type="evidence" value="ECO:0007669"/>
    <property type="project" value="UniProtKB-KW"/>
</dbReference>
<name>A0A2X0JAA1_9ACTN</name>
<dbReference type="PANTHER" id="PTHR32120">
    <property type="entry name" value="SMALL RIBOSOMAL SUBUNIT BIOGENESIS GTPASE RSGA"/>
    <property type="match status" value="1"/>
</dbReference>
<dbReference type="GO" id="GO:0005737">
    <property type="term" value="C:cytoplasm"/>
    <property type="evidence" value="ECO:0007669"/>
    <property type="project" value="UniProtKB-SubCell"/>
</dbReference>
<evidence type="ECO:0000256" key="10">
    <source>
        <dbReference type="HAMAP-Rule" id="MF_01820"/>
    </source>
</evidence>
<dbReference type="GO" id="GO:0046872">
    <property type="term" value="F:metal ion binding"/>
    <property type="evidence" value="ECO:0007669"/>
    <property type="project" value="UniProtKB-KW"/>
</dbReference>
<evidence type="ECO:0000313" key="13">
    <source>
        <dbReference type="EMBL" id="RAG84438.1"/>
    </source>
</evidence>
<evidence type="ECO:0000256" key="3">
    <source>
        <dbReference type="ARBA" id="ARBA00022723"/>
    </source>
</evidence>
<feature type="binding site" evidence="10">
    <location>
        <position position="290"/>
    </location>
    <ligand>
        <name>Zn(2+)</name>
        <dbReference type="ChEBI" id="CHEBI:29105"/>
    </ligand>
</feature>
<dbReference type="PROSITE" id="PS50936">
    <property type="entry name" value="ENGC_GTPASE"/>
    <property type="match status" value="1"/>
</dbReference>
<dbReference type="PANTHER" id="PTHR32120:SF10">
    <property type="entry name" value="SMALL RIBOSOMAL SUBUNIT BIOGENESIS GTPASE RSGA"/>
    <property type="match status" value="1"/>
</dbReference>
<dbReference type="InterPro" id="IPR004881">
    <property type="entry name" value="Ribosome_biogen_GTPase_RsgA"/>
</dbReference>
<keyword evidence="7 10" id="KW-0862">Zinc</keyword>
<evidence type="ECO:0000256" key="2">
    <source>
        <dbReference type="ARBA" id="ARBA00022517"/>
    </source>
</evidence>
<feature type="binding site" evidence="10">
    <location>
        <position position="296"/>
    </location>
    <ligand>
        <name>Zn(2+)</name>
        <dbReference type="ChEBI" id="CHEBI:29105"/>
    </ligand>
</feature>
<evidence type="ECO:0000256" key="7">
    <source>
        <dbReference type="ARBA" id="ARBA00022833"/>
    </source>
</evidence>
<dbReference type="NCBIfam" id="TIGR00157">
    <property type="entry name" value="ribosome small subunit-dependent GTPase A"/>
    <property type="match status" value="1"/>
</dbReference>
<gene>
    <name evidence="10 13" type="primary">rsgA</name>
    <name evidence="13" type="ORF">DN069_16420</name>
</gene>
<dbReference type="GO" id="GO:0042274">
    <property type="term" value="P:ribosomal small subunit biogenesis"/>
    <property type="evidence" value="ECO:0007669"/>
    <property type="project" value="UniProtKB-UniRule"/>
</dbReference>
<protein>
    <recommendedName>
        <fullName evidence="10">Small ribosomal subunit biogenesis GTPase RsgA</fullName>
        <ecNumber evidence="10">3.6.1.-</ecNumber>
    </recommendedName>
</protein>
<organism evidence="13 14">
    <name type="scientific">Streptacidiphilus pinicola</name>
    <dbReference type="NCBI Taxonomy" id="2219663"/>
    <lineage>
        <taxon>Bacteria</taxon>
        <taxon>Bacillati</taxon>
        <taxon>Actinomycetota</taxon>
        <taxon>Actinomycetes</taxon>
        <taxon>Kitasatosporales</taxon>
        <taxon>Streptomycetaceae</taxon>
        <taxon>Streptacidiphilus</taxon>
    </lineage>
</organism>
<dbReference type="RefSeq" id="WP_111501747.1">
    <property type="nucleotide sequence ID" value="NZ_QKYN01000065.1"/>
</dbReference>
<dbReference type="GO" id="GO:0003924">
    <property type="term" value="F:GTPase activity"/>
    <property type="evidence" value="ECO:0007669"/>
    <property type="project" value="UniProtKB-UniRule"/>
</dbReference>
<keyword evidence="9 10" id="KW-0342">GTP-binding</keyword>
<accession>A0A2X0JAA1</accession>
<keyword evidence="5 10" id="KW-0547">Nucleotide-binding</keyword>
<keyword evidence="4 10" id="KW-0699">rRNA-binding</keyword>
<evidence type="ECO:0000256" key="4">
    <source>
        <dbReference type="ARBA" id="ARBA00022730"/>
    </source>
</evidence>
<evidence type="ECO:0000256" key="8">
    <source>
        <dbReference type="ARBA" id="ARBA00022884"/>
    </source>
</evidence>
<dbReference type="PROSITE" id="PS51721">
    <property type="entry name" value="G_CP"/>
    <property type="match status" value="1"/>
</dbReference>
<comment type="subcellular location">
    <subcellularLocation>
        <location evidence="10">Cytoplasm</location>
    </subcellularLocation>
</comment>
<dbReference type="Gene3D" id="3.40.50.300">
    <property type="entry name" value="P-loop containing nucleotide triphosphate hydrolases"/>
    <property type="match status" value="1"/>
</dbReference>
<keyword evidence="8 10" id="KW-0694">RNA-binding</keyword>
<dbReference type="Pfam" id="PF03193">
    <property type="entry name" value="RsgA_GTPase"/>
    <property type="match status" value="1"/>
</dbReference>
<comment type="caution">
    <text evidence="13">The sequence shown here is derived from an EMBL/GenBank/DDBJ whole genome shotgun (WGS) entry which is preliminary data.</text>
</comment>
<feature type="domain" description="EngC GTPase" evidence="11">
    <location>
        <begin position="113"/>
        <end position="258"/>
    </location>
</feature>
<comment type="similarity">
    <text evidence="10">Belongs to the TRAFAC class YlqF/YawG GTPase family. RsgA subfamily.</text>
</comment>
<feature type="binding site" evidence="10">
    <location>
        <position position="283"/>
    </location>
    <ligand>
        <name>Zn(2+)</name>
        <dbReference type="ChEBI" id="CHEBI:29105"/>
    </ligand>
</feature>
<dbReference type="AlphaFoldDB" id="A0A2X0JAA1"/>